<proteinExistence type="predicted"/>
<evidence type="ECO:0000313" key="2">
    <source>
        <dbReference type="Proteomes" id="UP001148629"/>
    </source>
</evidence>
<protein>
    <submittedName>
        <fullName evidence="1">Uncharacterized protein</fullName>
    </submittedName>
</protein>
<keyword evidence="2" id="KW-1185">Reference proteome</keyword>
<accession>A0ACC1S064</accession>
<evidence type="ECO:0000313" key="1">
    <source>
        <dbReference type="EMBL" id="KAJ3529332.1"/>
    </source>
</evidence>
<name>A0ACC1S064_9HYPO</name>
<reference evidence="1" key="1">
    <citation type="submission" date="2022-08" db="EMBL/GenBank/DDBJ databases">
        <title>Genome Sequence of Fusarium decemcellulare.</title>
        <authorList>
            <person name="Buettner E."/>
        </authorList>
    </citation>
    <scope>NUCLEOTIDE SEQUENCE</scope>
    <source>
        <strain evidence="1">Babe19</strain>
    </source>
</reference>
<dbReference type="Proteomes" id="UP001148629">
    <property type="component" value="Unassembled WGS sequence"/>
</dbReference>
<dbReference type="EMBL" id="JANRMS010001300">
    <property type="protein sequence ID" value="KAJ3529332.1"/>
    <property type="molecule type" value="Genomic_DNA"/>
</dbReference>
<organism evidence="1 2">
    <name type="scientific">Fusarium decemcellulare</name>
    <dbReference type="NCBI Taxonomy" id="57161"/>
    <lineage>
        <taxon>Eukaryota</taxon>
        <taxon>Fungi</taxon>
        <taxon>Dikarya</taxon>
        <taxon>Ascomycota</taxon>
        <taxon>Pezizomycotina</taxon>
        <taxon>Sordariomycetes</taxon>
        <taxon>Hypocreomycetidae</taxon>
        <taxon>Hypocreales</taxon>
        <taxon>Nectriaceae</taxon>
        <taxon>Fusarium</taxon>
        <taxon>Fusarium decemcellulare species complex</taxon>
    </lineage>
</organism>
<comment type="caution">
    <text evidence="1">The sequence shown here is derived from an EMBL/GenBank/DDBJ whole genome shotgun (WGS) entry which is preliminary data.</text>
</comment>
<sequence>MEAVGTTVGVVSLIPQLLDLVQRVSTAISSFEDTPKSLATMSDDLNSLKLVLELINDKPVLQTDGVKYALAGLVKVAEETRRQVNDITDRTSDDAVPIHIQVIVVGLCEVSPQGSTNCVPAINSIVVNEVNQEVEKKLGTGLRIADIVKGKVPDG</sequence>
<gene>
    <name evidence="1" type="ORF">NM208_g9804</name>
</gene>